<dbReference type="HOGENOM" id="CLU_047153_1_0_1"/>
<reference evidence="2 3" key="1">
    <citation type="submission" date="2014-04" db="EMBL/GenBank/DDBJ databases">
        <authorList>
            <consortium name="DOE Joint Genome Institute"/>
            <person name="Kuo A."/>
            <person name="Kohler A."/>
            <person name="Nagy L.G."/>
            <person name="Floudas D."/>
            <person name="Copeland A."/>
            <person name="Barry K.W."/>
            <person name="Cichocki N."/>
            <person name="Veneault-Fourrey C."/>
            <person name="LaButti K."/>
            <person name="Lindquist E.A."/>
            <person name="Lipzen A."/>
            <person name="Lundell T."/>
            <person name="Morin E."/>
            <person name="Murat C."/>
            <person name="Sun H."/>
            <person name="Tunlid A."/>
            <person name="Henrissat B."/>
            <person name="Grigoriev I.V."/>
            <person name="Hibbett D.S."/>
            <person name="Martin F."/>
            <person name="Nordberg H.P."/>
            <person name="Cantor M.N."/>
            <person name="Hua S.X."/>
        </authorList>
    </citation>
    <scope>NUCLEOTIDE SEQUENCE [LARGE SCALE GENOMIC DNA]</scope>
    <source>
        <strain evidence="2 3">Foug A</strain>
    </source>
</reference>
<keyword evidence="3" id="KW-1185">Reference proteome</keyword>
<dbReference type="OrthoDB" id="2688762at2759"/>
<reference evidence="3" key="2">
    <citation type="submission" date="2015-01" db="EMBL/GenBank/DDBJ databases">
        <title>Evolutionary Origins and Diversification of the Mycorrhizal Mutualists.</title>
        <authorList>
            <consortium name="DOE Joint Genome Institute"/>
            <consortium name="Mycorrhizal Genomics Consortium"/>
            <person name="Kohler A."/>
            <person name="Kuo A."/>
            <person name="Nagy L.G."/>
            <person name="Floudas D."/>
            <person name="Copeland A."/>
            <person name="Barry K.W."/>
            <person name="Cichocki N."/>
            <person name="Veneault-Fourrey C."/>
            <person name="LaButti K."/>
            <person name="Lindquist E.A."/>
            <person name="Lipzen A."/>
            <person name="Lundell T."/>
            <person name="Morin E."/>
            <person name="Murat C."/>
            <person name="Riley R."/>
            <person name="Ohm R."/>
            <person name="Sun H."/>
            <person name="Tunlid A."/>
            <person name="Henrissat B."/>
            <person name="Grigoriev I.V."/>
            <person name="Hibbett D.S."/>
            <person name="Martin F."/>
        </authorList>
    </citation>
    <scope>NUCLEOTIDE SEQUENCE [LARGE SCALE GENOMIC DNA]</scope>
    <source>
        <strain evidence="3">Foug A</strain>
    </source>
</reference>
<accession>A0A0C3DWR2</accession>
<evidence type="ECO:0000256" key="1">
    <source>
        <dbReference type="SAM" id="MobiDB-lite"/>
    </source>
</evidence>
<name>A0A0C3DWR2_9AGAM</name>
<feature type="compositionally biased region" description="Polar residues" evidence="1">
    <location>
        <begin position="405"/>
        <end position="419"/>
    </location>
</feature>
<gene>
    <name evidence="2" type="ORF">SCLCIDRAFT_9727</name>
</gene>
<dbReference type="EMBL" id="KN822063">
    <property type="protein sequence ID" value="KIM60356.1"/>
    <property type="molecule type" value="Genomic_DNA"/>
</dbReference>
<protein>
    <submittedName>
        <fullName evidence="2">Uncharacterized protein</fullName>
    </submittedName>
</protein>
<dbReference type="InParanoid" id="A0A0C3DWR2"/>
<organism evidence="2 3">
    <name type="scientific">Scleroderma citrinum Foug A</name>
    <dbReference type="NCBI Taxonomy" id="1036808"/>
    <lineage>
        <taxon>Eukaryota</taxon>
        <taxon>Fungi</taxon>
        <taxon>Dikarya</taxon>
        <taxon>Basidiomycota</taxon>
        <taxon>Agaricomycotina</taxon>
        <taxon>Agaricomycetes</taxon>
        <taxon>Agaricomycetidae</taxon>
        <taxon>Boletales</taxon>
        <taxon>Sclerodermatineae</taxon>
        <taxon>Sclerodermataceae</taxon>
        <taxon>Scleroderma</taxon>
    </lineage>
</organism>
<evidence type="ECO:0000313" key="2">
    <source>
        <dbReference type="EMBL" id="KIM60356.1"/>
    </source>
</evidence>
<evidence type="ECO:0000313" key="3">
    <source>
        <dbReference type="Proteomes" id="UP000053989"/>
    </source>
</evidence>
<sequence>MVHTRISENSAHCGTIQDSAYLTREKIGSNQWDTFLKQAAGPDTFNALNKDTCKSILDYIARAEPKRILKKFPDVSSDEYDTISRVIGDLSMVSTNAWLTYDADGHIMTVELPTAVHEVPFDYLKKAFEKVLDNIPCDEDNVLMHLHMNCEVFVAGSLLVPDMLMSLMAIQGGMFKAPWYLLVGECAFSKQKSHVVDKLKKYVQGFPHLMVVVMVVIDEVCSYKSPTRDSDAGEFFHNSKKVLSLDEFLSLRPTSGEPLHLNAPITVKGHTWCHISSIDYYIWVRQPGESPINLDSTDAAHMAHGTLFPQIKMEDVEGMLHKGFSAIRHSISNYLNEHHLNPNPEPADAITQDSIPLTICWKNSQTSIVASMMITAHHRYEWWMERVVFCGQKHPHTDSDFGYASSLSPGPSDTSQTPQPEIDEAKPYGTRK</sequence>
<dbReference type="Proteomes" id="UP000053989">
    <property type="component" value="Unassembled WGS sequence"/>
</dbReference>
<proteinExistence type="predicted"/>
<feature type="region of interest" description="Disordered" evidence="1">
    <location>
        <begin position="400"/>
        <end position="432"/>
    </location>
</feature>
<dbReference type="AlphaFoldDB" id="A0A0C3DWR2"/>